<dbReference type="RefSeq" id="WP_307042358.1">
    <property type="nucleotide sequence ID" value="NZ_JAUSYY010000001.1"/>
</dbReference>
<accession>A0ABU0R9R2</accession>
<feature type="transmembrane region" description="Helical" evidence="12">
    <location>
        <begin position="350"/>
        <end position="378"/>
    </location>
</feature>
<keyword evidence="6 12" id="KW-0812">Transmembrane</keyword>
<evidence type="ECO:0000256" key="11">
    <source>
        <dbReference type="SAM" id="MobiDB-lite"/>
    </source>
</evidence>
<evidence type="ECO:0000256" key="1">
    <source>
        <dbReference type="ARBA" id="ARBA00004651"/>
    </source>
</evidence>
<evidence type="ECO:0000256" key="8">
    <source>
        <dbReference type="ARBA" id="ARBA00023136"/>
    </source>
</evidence>
<dbReference type="CDD" id="cd06579">
    <property type="entry name" value="TM_PBP1_transp_AraH_like"/>
    <property type="match status" value="1"/>
</dbReference>
<keyword evidence="7 12" id="KW-1133">Transmembrane helix</keyword>
<comment type="function">
    <text evidence="9">Part of the binding-protein-dependent transport system for D-xylose. Probably responsible for the translocation of the substrate across the membrane.</text>
</comment>
<evidence type="ECO:0000256" key="6">
    <source>
        <dbReference type="ARBA" id="ARBA00022692"/>
    </source>
</evidence>
<name>A0ABU0R9R2_9MICO</name>
<evidence type="ECO:0000313" key="13">
    <source>
        <dbReference type="EMBL" id="MDQ0894813.1"/>
    </source>
</evidence>
<dbReference type="InterPro" id="IPR001851">
    <property type="entry name" value="ABC_transp_permease"/>
</dbReference>
<feature type="transmembrane region" description="Helical" evidence="12">
    <location>
        <begin position="45"/>
        <end position="65"/>
    </location>
</feature>
<evidence type="ECO:0000256" key="10">
    <source>
        <dbReference type="ARBA" id="ARBA00035686"/>
    </source>
</evidence>
<keyword evidence="4" id="KW-0997">Cell inner membrane</keyword>
<reference evidence="13 14" key="1">
    <citation type="submission" date="2023-07" db="EMBL/GenBank/DDBJ databases">
        <title>Comparative genomics of wheat-associated soil bacteria to identify genetic determinants of phenazine resistance.</title>
        <authorList>
            <person name="Mouncey N."/>
        </authorList>
    </citation>
    <scope>NUCLEOTIDE SEQUENCE [LARGE SCALE GENOMIC DNA]</scope>
    <source>
        <strain evidence="13 14">V3I3</strain>
    </source>
</reference>
<evidence type="ECO:0000256" key="4">
    <source>
        <dbReference type="ARBA" id="ARBA00022519"/>
    </source>
</evidence>
<dbReference type="EMBL" id="JAUSYY010000001">
    <property type="protein sequence ID" value="MDQ0894813.1"/>
    <property type="molecule type" value="Genomic_DNA"/>
</dbReference>
<feature type="transmembrane region" description="Helical" evidence="12">
    <location>
        <begin position="151"/>
        <end position="173"/>
    </location>
</feature>
<feature type="transmembrane region" description="Helical" evidence="12">
    <location>
        <begin position="193"/>
        <end position="216"/>
    </location>
</feature>
<dbReference type="PANTHER" id="PTHR32196:SF32">
    <property type="entry name" value="XYLOSE TRANSPORT SYSTEM PERMEASE PROTEIN XYLH"/>
    <property type="match status" value="1"/>
</dbReference>
<keyword evidence="14" id="KW-1185">Reference proteome</keyword>
<evidence type="ECO:0000256" key="7">
    <source>
        <dbReference type="ARBA" id="ARBA00022989"/>
    </source>
</evidence>
<feature type="transmembrane region" description="Helical" evidence="12">
    <location>
        <begin position="77"/>
        <end position="96"/>
    </location>
</feature>
<protein>
    <recommendedName>
        <fullName evidence="10">Xylose transport system permease protein XylH</fullName>
    </recommendedName>
</protein>
<organism evidence="13 14">
    <name type="scientific">Agromyces ramosus</name>
    <dbReference type="NCBI Taxonomy" id="33879"/>
    <lineage>
        <taxon>Bacteria</taxon>
        <taxon>Bacillati</taxon>
        <taxon>Actinomycetota</taxon>
        <taxon>Actinomycetes</taxon>
        <taxon>Micrococcales</taxon>
        <taxon>Microbacteriaceae</taxon>
        <taxon>Agromyces</taxon>
    </lineage>
</organism>
<feature type="transmembrane region" description="Helical" evidence="12">
    <location>
        <begin position="236"/>
        <end position="256"/>
    </location>
</feature>
<evidence type="ECO:0000256" key="9">
    <source>
        <dbReference type="ARBA" id="ARBA00035611"/>
    </source>
</evidence>
<keyword evidence="3" id="KW-1003">Cell membrane</keyword>
<evidence type="ECO:0000256" key="12">
    <source>
        <dbReference type="SAM" id="Phobius"/>
    </source>
</evidence>
<feature type="transmembrane region" description="Helical" evidence="12">
    <location>
        <begin position="122"/>
        <end position="144"/>
    </location>
</feature>
<keyword evidence="2" id="KW-0813">Transport</keyword>
<sequence>MSNPTPTQAPPTGDSQAVGGTINPVENKFTERLSHVLADLGKNGIFIALIAVVVLFSFLTNGILLRPQNISNLVVQNGYILVLAIGMVMVIIAGHIDLSVGSVAAFVGACSGVFAVQWGLPWWLSVILSLGIGALVGVWQGFWIAYVGIPAFIVTLAGMLIFRGLALVVLGNANIGSFPVEYRALGNGFVTDVFGEFEIDPLTMGVGLIAIIALIVQQVRTRRGRQKYGQDVEPMLWFITKLVLISAAIGFFAYSLASYKGIPITLIILAVLVLVYGIVMNRTVFGRHIYAIGGNRHAAELSGIKTRRVDFWLFVNMGTLAALAGLIFTARLNLAGPKAGDGFELEAISAAFIGGAAVQGGVGTIGGAIIGGLIIGVLNNGMSILGIGIEWQQAVKGLVLLLAVAFDVYNKRRSGGS</sequence>
<comment type="caution">
    <text evidence="13">The sequence shown here is derived from an EMBL/GenBank/DDBJ whole genome shotgun (WGS) entry which is preliminary data.</text>
</comment>
<gene>
    <name evidence="13" type="ORF">QFZ26_002368</name>
</gene>
<dbReference type="NCBIfam" id="NF040906">
    <property type="entry name" value="GguB"/>
    <property type="match status" value="1"/>
</dbReference>
<keyword evidence="8 12" id="KW-0472">Membrane</keyword>
<evidence type="ECO:0000256" key="2">
    <source>
        <dbReference type="ARBA" id="ARBA00022448"/>
    </source>
</evidence>
<evidence type="ECO:0000256" key="5">
    <source>
        <dbReference type="ARBA" id="ARBA00022597"/>
    </source>
</evidence>
<evidence type="ECO:0000256" key="3">
    <source>
        <dbReference type="ARBA" id="ARBA00022475"/>
    </source>
</evidence>
<comment type="subcellular location">
    <subcellularLocation>
        <location evidence="1">Cell membrane</location>
        <topology evidence="1">Multi-pass membrane protein</topology>
    </subcellularLocation>
</comment>
<proteinExistence type="predicted"/>
<dbReference type="Proteomes" id="UP001239083">
    <property type="component" value="Unassembled WGS sequence"/>
</dbReference>
<feature type="transmembrane region" description="Helical" evidence="12">
    <location>
        <begin position="311"/>
        <end position="330"/>
    </location>
</feature>
<feature type="transmembrane region" description="Helical" evidence="12">
    <location>
        <begin position="262"/>
        <end position="279"/>
    </location>
</feature>
<feature type="region of interest" description="Disordered" evidence="11">
    <location>
        <begin position="1"/>
        <end position="20"/>
    </location>
</feature>
<evidence type="ECO:0000313" key="14">
    <source>
        <dbReference type="Proteomes" id="UP001239083"/>
    </source>
</evidence>
<keyword evidence="5 13" id="KW-0762">Sugar transport</keyword>
<dbReference type="PANTHER" id="PTHR32196">
    <property type="entry name" value="ABC TRANSPORTER PERMEASE PROTEIN YPHD-RELATED-RELATED"/>
    <property type="match status" value="1"/>
</dbReference>
<dbReference type="Pfam" id="PF02653">
    <property type="entry name" value="BPD_transp_2"/>
    <property type="match status" value="1"/>
</dbReference>